<proteinExistence type="predicted"/>
<evidence type="ECO:0000313" key="1">
    <source>
        <dbReference type="EMBL" id="QHT80815.1"/>
    </source>
</evidence>
<reference evidence="1" key="1">
    <citation type="journal article" date="2020" name="Nature">
        <title>Giant virus diversity and host interactions through global metagenomics.</title>
        <authorList>
            <person name="Schulz F."/>
            <person name="Roux S."/>
            <person name="Paez-Espino D."/>
            <person name="Jungbluth S."/>
            <person name="Walsh D.A."/>
            <person name="Denef V.J."/>
            <person name="McMahon K.D."/>
            <person name="Konstantinidis K.T."/>
            <person name="Eloe-Fadrosh E.A."/>
            <person name="Kyrpides N.C."/>
            <person name="Woyke T."/>
        </authorList>
    </citation>
    <scope>NUCLEOTIDE SEQUENCE</scope>
    <source>
        <strain evidence="1">GVMAG-M-3300023184-121</strain>
    </source>
</reference>
<accession>A0A6C0HKY3</accession>
<dbReference type="EMBL" id="MN739974">
    <property type="protein sequence ID" value="QHT80815.1"/>
    <property type="molecule type" value="Genomic_DNA"/>
</dbReference>
<organism evidence="1">
    <name type="scientific">viral metagenome</name>
    <dbReference type="NCBI Taxonomy" id="1070528"/>
    <lineage>
        <taxon>unclassified sequences</taxon>
        <taxon>metagenomes</taxon>
        <taxon>organismal metagenomes</taxon>
    </lineage>
</organism>
<name>A0A6C0HKY3_9ZZZZ</name>
<protein>
    <submittedName>
        <fullName evidence="1">Uncharacterized protein</fullName>
    </submittedName>
</protein>
<sequence length="88" mass="10168">MSDTESLADTEWIDSEFDNVLVQLTSIQEIQEDALMRLERLQRLQRAPEPFDLDMIETMHTAALHEISQTGTSSFGTHLLNYFESHKN</sequence>
<dbReference type="AlphaFoldDB" id="A0A6C0HKY3"/>